<comment type="caution">
    <text evidence="1">The sequence shown here is derived from an EMBL/GenBank/DDBJ whole genome shotgun (WGS) entry which is preliminary data.</text>
</comment>
<evidence type="ECO:0000313" key="1">
    <source>
        <dbReference type="EMBL" id="KAJ9083472.1"/>
    </source>
</evidence>
<reference evidence="1" key="1">
    <citation type="submission" date="2022-04" db="EMBL/GenBank/DDBJ databases">
        <title>Genome of the entomopathogenic fungus Entomophthora muscae.</title>
        <authorList>
            <person name="Elya C."/>
            <person name="Lovett B.R."/>
            <person name="Lee E."/>
            <person name="Macias A.M."/>
            <person name="Hajek A.E."/>
            <person name="De Bivort B.L."/>
            <person name="Kasson M.T."/>
            <person name="De Fine Licht H.H."/>
            <person name="Stajich J.E."/>
        </authorList>
    </citation>
    <scope>NUCLEOTIDE SEQUENCE</scope>
    <source>
        <strain evidence="1">Berkeley</strain>
    </source>
</reference>
<evidence type="ECO:0000313" key="2">
    <source>
        <dbReference type="Proteomes" id="UP001165960"/>
    </source>
</evidence>
<protein>
    <submittedName>
        <fullName evidence="1">Uncharacterized protein</fullName>
    </submittedName>
</protein>
<name>A0ACC2U9M4_9FUNG</name>
<proteinExistence type="predicted"/>
<organism evidence="1 2">
    <name type="scientific">Entomophthora muscae</name>
    <dbReference type="NCBI Taxonomy" id="34485"/>
    <lineage>
        <taxon>Eukaryota</taxon>
        <taxon>Fungi</taxon>
        <taxon>Fungi incertae sedis</taxon>
        <taxon>Zoopagomycota</taxon>
        <taxon>Entomophthoromycotina</taxon>
        <taxon>Entomophthoromycetes</taxon>
        <taxon>Entomophthorales</taxon>
        <taxon>Entomophthoraceae</taxon>
        <taxon>Entomophthora</taxon>
    </lineage>
</organism>
<sequence>MWIWWVIPHHMETASYYPSISVTKIEDSFTAIKIIKVHMHQSSVYPAVYADIHLADVVFFNIEDTFWQLRLQKFNDLYLGGLDHDSLFGQQMVADLFAQKVFHVYMGNQSQKNKHLSPHAIAVYQPIKPMSYEKYNKCYMAVITINLIGSTPATITLHLSAPPAQSQTFQASTTSTTSLLCYSPHRHHSPCPK</sequence>
<dbReference type="EMBL" id="QTSX02000996">
    <property type="protein sequence ID" value="KAJ9083472.1"/>
    <property type="molecule type" value="Genomic_DNA"/>
</dbReference>
<keyword evidence="2" id="KW-1185">Reference proteome</keyword>
<gene>
    <name evidence="1" type="ORF">DSO57_1034415</name>
</gene>
<accession>A0ACC2U9M4</accession>
<dbReference type="Proteomes" id="UP001165960">
    <property type="component" value="Unassembled WGS sequence"/>
</dbReference>